<dbReference type="AlphaFoldDB" id="A0A5Q0GXM0"/>
<gene>
    <name evidence="4" type="ORF">EKG83_13805</name>
</gene>
<dbReference type="GO" id="GO:0005524">
    <property type="term" value="F:ATP binding"/>
    <property type="evidence" value="ECO:0007669"/>
    <property type="project" value="UniProtKB-KW"/>
</dbReference>
<dbReference type="CDD" id="cd06170">
    <property type="entry name" value="LuxR_C_like"/>
    <property type="match status" value="1"/>
</dbReference>
<dbReference type="InterPro" id="IPR016032">
    <property type="entry name" value="Sig_transdc_resp-reg_C-effctor"/>
</dbReference>
<dbReference type="Gene3D" id="1.25.40.10">
    <property type="entry name" value="Tetratricopeptide repeat domain"/>
    <property type="match status" value="1"/>
</dbReference>
<dbReference type="KEGG" id="ssyi:EKG83_13805"/>
<dbReference type="InterPro" id="IPR041664">
    <property type="entry name" value="AAA_16"/>
</dbReference>
<evidence type="ECO:0000259" key="3">
    <source>
        <dbReference type="PROSITE" id="PS50043"/>
    </source>
</evidence>
<dbReference type="SUPFAM" id="SSF48452">
    <property type="entry name" value="TPR-like"/>
    <property type="match status" value="1"/>
</dbReference>
<dbReference type="Pfam" id="PF00196">
    <property type="entry name" value="GerE"/>
    <property type="match status" value="1"/>
</dbReference>
<keyword evidence="5" id="KW-1185">Reference proteome</keyword>
<dbReference type="PANTHER" id="PTHR16305">
    <property type="entry name" value="TESTICULAR SOLUBLE ADENYLYL CYCLASE"/>
    <property type="match status" value="1"/>
</dbReference>
<dbReference type="InterPro" id="IPR036388">
    <property type="entry name" value="WH-like_DNA-bd_sf"/>
</dbReference>
<dbReference type="GO" id="GO:0004016">
    <property type="term" value="F:adenylate cyclase activity"/>
    <property type="evidence" value="ECO:0007669"/>
    <property type="project" value="TreeGrafter"/>
</dbReference>
<dbReference type="InterPro" id="IPR011990">
    <property type="entry name" value="TPR-like_helical_dom_sf"/>
</dbReference>
<evidence type="ECO:0000313" key="4">
    <source>
        <dbReference type="EMBL" id="QFZ18415.1"/>
    </source>
</evidence>
<proteinExistence type="predicted"/>
<evidence type="ECO:0000313" key="5">
    <source>
        <dbReference type="Proteomes" id="UP000325787"/>
    </source>
</evidence>
<dbReference type="GO" id="GO:0006355">
    <property type="term" value="P:regulation of DNA-templated transcription"/>
    <property type="evidence" value="ECO:0007669"/>
    <property type="project" value="InterPro"/>
</dbReference>
<accession>A0A5Q0GXM0</accession>
<keyword evidence="2" id="KW-0067">ATP-binding</keyword>
<dbReference type="InterPro" id="IPR027417">
    <property type="entry name" value="P-loop_NTPase"/>
</dbReference>
<dbReference type="SMART" id="SM00421">
    <property type="entry name" value="HTH_LUXR"/>
    <property type="match status" value="1"/>
</dbReference>
<dbReference type="PRINTS" id="PR00038">
    <property type="entry name" value="HTHLUXR"/>
</dbReference>
<dbReference type="PROSITE" id="PS50043">
    <property type="entry name" value="HTH_LUXR_2"/>
    <property type="match status" value="1"/>
</dbReference>
<dbReference type="OrthoDB" id="3649961at2"/>
<organism evidence="4 5">
    <name type="scientific">Saccharothrix syringae</name>
    <name type="common">Nocardiopsis syringae</name>
    <dbReference type="NCBI Taxonomy" id="103733"/>
    <lineage>
        <taxon>Bacteria</taxon>
        <taxon>Bacillati</taxon>
        <taxon>Actinomycetota</taxon>
        <taxon>Actinomycetes</taxon>
        <taxon>Pseudonocardiales</taxon>
        <taxon>Pseudonocardiaceae</taxon>
        <taxon>Saccharothrix</taxon>
    </lineage>
</organism>
<dbReference type="Gene3D" id="1.10.10.10">
    <property type="entry name" value="Winged helix-like DNA-binding domain superfamily/Winged helix DNA-binding domain"/>
    <property type="match status" value="1"/>
</dbReference>
<sequence length="1006" mass="105827">MRGRGSAPVCGRPSWVLGVRAGAASSSWAVPLISRDGHWPVRPVVGMLVRLVAPEGVPRGGQVGALIGRRREVVAFEEVLAEVASGVGRVVAVAGEPGVGKSRLAGEFLARAEERGFRRLCGTACAYQSDLSYAPVVEALRPLVREAAADGPPDLARLFGGLPWSAPRSGDAALERTRLFEAIASLVAGAAERRPVAMLVDDLHWADPSSVDVLHYLGRAIARTSCLLVLTYRPSEAGAGVRAALASLRRGEWVVDLPLRPLGPEGVAAMVAELLGDSPPAPVVDLLADRTRGVPLFVRELVRALRGSGRLFRSAGRWVLGPDAVDAVPASVVELLRDRVDGLDSADRAVLEAVGVCADVATLDVLAGVCADVPEVADRLASLRLAGLVVEELVDGEVLYRAAHPLLAEAVYARLPPSVRQARHAAAADAIVRRGHVDASRLAHHVGRAGAAVEPARALEVLARGAEHAAARRAGTEGVQHARSALALAGRLGRDDLVPWLLTLLAESASFAGRAEEAAAAWWDAATRAADPRERSHRLLRLAQVETDAGRLTEARDHLAQAVEALRGLDATGLRVDIAQVALVLHTRRDELPAVAAEVAELERVAARSGNRRASALARYGRLELTGYGTGTVDESEVDEAIAAVAADGGAGFATTLQLISLGTALGRGEHAAVARRVDLAVEQARAADLPMLEVLPTAFCGVAQFQAGSWDSALALADKALALGHRFGVPRGISLALAARAMVLVHRGDVDDAETCLTEASANYRDRRLGRLIDVIAAQVALARRDLAGATALVPRTGPYALPVLHLGVRGELAVLARDHDEVGRVAADLRALGFPYAAAVADRLRGLAAGPDGVGLLTKAATALEELGLPFDAAACRLDRAAASAKTDPAAAVAFANRALATFDDLDAAPKSAEARRLLRDLGVRPKPKDRPAGELSAREAEVAWLVAQGLSNAAVARRLFLSPRTVTTHLEKIYRRLGLRSRRELARYVAERAADTQSRRAGT</sequence>
<feature type="domain" description="HTH luxR-type" evidence="3">
    <location>
        <begin position="931"/>
        <end position="996"/>
    </location>
</feature>
<keyword evidence="1" id="KW-0547">Nucleotide-binding</keyword>
<dbReference type="InterPro" id="IPR000792">
    <property type="entry name" value="Tscrpt_reg_LuxR_C"/>
</dbReference>
<dbReference type="GO" id="GO:0005737">
    <property type="term" value="C:cytoplasm"/>
    <property type="evidence" value="ECO:0007669"/>
    <property type="project" value="TreeGrafter"/>
</dbReference>
<dbReference type="GO" id="GO:0003677">
    <property type="term" value="F:DNA binding"/>
    <property type="evidence" value="ECO:0007669"/>
    <property type="project" value="InterPro"/>
</dbReference>
<evidence type="ECO:0000256" key="1">
    <source>
        <dbReference type="ARBA" id="ARBA00022741"/>
    </source>
</evidence>
<name>A0A5Q0GXM0_SACSY</name>
<dbReference type="Pfam" id="PF13191">
    <property type="entry name" value="AAA_16"/>
    <property type="match status" value="1"/>
</dbReference>
<dbReference type="SUPFAM" id="SSF52540">
    <property type="entry name" value="P-loop containing nucleoside triphosphate hydrolases"/>
    <property type="match status" value="1"/>
</dbReference>
<dbReference type="EMBL" id="CP034550">
    <property type="protein sequence ID" value="QFZ18415.1"/>
    <property type="molecule type" value="Genomic_DNA"/>
</dbReference>
<dbReference type="Proteomes" id="UP000325787">
    <property type="component" value="Chromosome"/>
</dbReference>
<evidence type="ECO:0000256" key="2">
    <source>
        <dbReference type="ARBA" id="ARBA00022840"/>
    </source>
</evidence>
<dbReference type="SUPFAM" id="SSF46894">
    <property type="entry name" value="C-terminal effector domain of the bipartite response regulators"/>
    <property type="match status" value="1"/>
</dbReference>
<reference evidence="5" key="1">
    <citation type="journal article" date="2021" name="Curr. Microbiol.">
        <title>Complete genome of nocamycin-producing strain Saccharothrix syringae NRRL B-16468 reveals the biosynthetic potential for secondary metabolites.</title>
        <authorList>
            <person name="Mo X."/>
            <person name="Yang S."/>
        </authorList>
    </citation>
    <scope>NUCLEOTIDE SEQUENCE [LARGE SCALE GENOMIC DNA]</scope>
    <source>
        <strain evidence="5">ATCC 51364 / DSM 43886 / JCM 6844 / KCTC 9398 / NBRC 14523 / NRRL B-16468 / INA 2240</strain>
    </source>
</reference>
<dbReference type="PANTHER" id="PTHR16305:SF35">
    <property type="entry name" value="TRANSCRIPTIONAL ACTIVATOR DOMAIN"/>
    <property type="match status" value="1"/>
</dbReference>
<protein>
    <submittedName>
        <fullName evidence="4">LuxR family transcriptional regulator</fullName>
    </submittedName>
</protein>